<dbReference type="Gene3D" id="1.20.1250.20">
    <property type="entry name" value="MFS general substrate transporter like domains"/>
    <property type="match status" value="1"/>
</dbReference>
<evidence type="ECO:0000256" key="2">
    <source>
        <dbReference type="ARBA" id="ARBA00022692"/>
    </source>
</evidence>
<dbReference type="PANTHER" id="PTHR23501:SF39">
    <property type="entry name" value="MULTIDRUG TRANSPORTER, PUTATIVE (AFU_ORTHOLOGUE AFUA_1G05010)-RELATED"/>
    <property type="match status" value="1"/>
</dbReference>
<keyword evidence="9" id="KW-1185">Reference proteome</keyword>
<organism evidence="8 9">
    <name type="scientific">Phialocephala subalpina</name>
    <dbReference type="NCBI Taxonomy" id="576137"/>
    <lineage>
        <taxon>Eukaryota</taxon>
        <taxon>Fungi</taxon>
        <taxon>Dikarya</taxon>
        <taxon>Ascomycota</taxon>
        <taxon>Pezizomycotina</taxon>
        <taxon>Leotiomycetes</taxon>
        <taxon>Helotiales</taxon>
        <taxon>Mollisiaceae</taxon>
        <taxon>Phialocephala</taxon>
        <taxon>Phialocephala fortinii species complex</taxon>
    </lineage>
</organism>
<accession>A0A1L7WZ20</accession>
<dbReference type="GO" id="GO:0005886">
    <property type="term" value="C:plasma membrane"/>
    <property type="evidence" value="ECO:0007669"/>
    <property type="project" value="TreeGrafter"/>
</dbReference>
<keyword evidence="4 6" id="KW-0472">Membrane</keyword>
<evidence type="ECO:0000256" key="1">
    <source>
        <dbReference type="ARBA" id="ARBA00004141"/>
    </source>
</evidence>
<feature type="transmembrane region" description="Helical" evidence="6">
    <location>
        <begin position="299"/>
        <end position="320"/>
    </location>
</feature>
<evidence type="ECO:0000313" key="9">
    <source>
        <dbReference type="Proteomes" id="UP000184330"/>
    </source>
</evidence>
<keyword evidence="2 6" id="KW-0812">Transmembrane</keyword>
<dbReference type="PROSITE" id="PS50850">
    <property type="entry name" value="MFS"/>
    <property type="match status" value="1"/>
</dbReference>
<feature type="transmembrane region" description="Helical" evidence="6">
    <location>
        <begin position="415"/>
        <end position="433"/>
    </location>
</feature>
<protein>
    <submittedName>
        <fullName evidence="8">Related to putative multidrug transporter</fullName>
    </submittedName>
</protein>
<feature type="transmembrane region" description="Helical" evidence="6">
    <location>
        <begin position="376"/>
        <end position="395"/>
    </location>
</feature>
<keyword evidence="3 6" id="KW-1133">Transmembrane helix</keyword>
<feature type="transmembrane region" description="Helical" evidence="6">
    <location>
        <begin position="183"/>
        <end position="201"/>
    </location>
</feature>
<name>A0A1L7WZ20_9HELO</name>
<dbReference type="AlphaFoldDB" id="A0A1L7WZ20"/>
<feature type="transmembrane region" description="Helical" evidence="6">
    <location>
        <begin position="213"/>
        <end position="232"/>
    </location>
</feature>
<evidence type="ECO:0000256" key="3">
    <source>
        <dbReference type="ARBA" id="ARBA00022989"/>
    </source>
</evidence>
<proteinExistence type="predicted"/>
<feature type="transmembrane region" description="Helical" evidence="6">
    <location>
        <begin position="124"/>
        <end position="143"/>
    </location>
</feature>
<feature type="transmembrane region" description="Helical" evidence="6">
    <location>
        <begin position="238"/>
        <end position="261"/>
    </location>
</feature>
<evidence type="ECO:0000259" key="7">
    <source>
        <dbReference type="PROSITE" id="PS50850"/>
    </source>
</evidence>
<evidence type="ECO:0000256" key="4">
    <source>
        <dbReference type="ARBA" id="ARBA00023136"/>
    </source>
</evidence>
<dbReference type="OrthoDB" id="6770063at2759"/>
<dbReference type="InterPro" id="IPR020846">
    <property type="entry name" value="MFS_dom"/>
</dbReference>
<dbReference type="GO" id="GO:0022857">
    <property type="term" value="F:transmembrane transporter activity"/>
    <property type="evidence" value="ECO:0007669"/>
    <property type="project" value="InterPro"/>
</dbReference>
<reference evidence="8 9" key="1">
    <citation type="submission" date="2016-03" db="EMBL/GenBank/DDBJ databases">
        <authorList>
            <person name="Ploux O."/>
        </authorList>
    </citation>
    <scope>NUCLEOTIDE SEQUENCE [LARGE SCALE GENOMIC DNA]</scope>
    <source>
        <strain evidence="8 9">UAMH 11012</strain>
    </source>
</reference>
<feature type="transmembrane region" description="Helical" evidence="6">
    <location>
        <begin position="566"/>
        <end position="588"/>
    </location>
</feature>
<feature type="transmembrane region" description="Helical" evidence="6">
    <location>
        <begin position="499"/>
        <end position="525"/>
    </location>
</feature>
<evidence type="ECO:0000256" key="5">
    <source>
        <dbReference type="SAM" id="MobiDB-lite"/>
    </source>
</evidence>
<dbReference type="Pfam" id="PF07690">
    <property type="entry name" value="MFS_1"/>
    <property type="match status" value="1"/>
</dbReference>
<feature type="transmembrane region" description="Helical" evidence="6">
    <location>
        <begin position="326"/>
        <end position="343"/>
    </location>
</feature>
<feature type="transmembrane region" description="Helical" evidence="6">
    <location>
        <begin position="467"/>
        <end position="487"/>
    </location>
</feature>
<dbReference type="SUPFAM" id="SSF103473">
    <property type="entry name" value="MFS general substrate transporter"/>
    <property type="match status" value="2"/>
</dbReference>
<dbReference type="PANTHER" id="PTHR23501">
    <property type="entry name" value="MAJOR FACILITATOR SUPERFAMILY"/>
    <property type="match status" value="1"/>
</dbReference>
<feature type="transmembrane region" description="Helical" evidence="6">
    <location>
        <begin position="440"/>
        <end position="461"/>
    </location>
</feature>
<feature type="region of interest" description="Disordered" evidence="5">
    <location>
        <begin position="15"/>
        <end position="46"/>
    </location>
</feature>
<evidence type="ECO:0000256" key="6">
    <source>
        <dbReference type="SAM" id="Phobius"/>
    </source>
</evidence>
<dbReference type="InterPro" id="IPR011701">
    <property type="entry name" value="MFS"/>
</dbReference>
<dbReference type="InterPro" id="IPR036259">
    <property type="entry name" value="MFS_trans_sf"/>
</dbReference>
<dbReference type="EMBL" id="FJOG01000011">
    <property type="protein sequence ID" value="CZR58017.1"/>
    <property type="molecule type" value="Genomic_DNA"/>
</dbReference>
<gene>
    <name evidence="8" type="ORF">PAC_07907</name>
</gene>
<feature type="transmembrane region" description="Helical" evidence="6">
    <location>
        <begin position="87"/>
        <end position="112"/>
    </location>
</feature>
<comment type="subcellular location">
    <subcellularLocation>
        <location evidence="1">Membrane</location>
        <topology evidence="1">Multi-pass membrane protein</topology>
    </subcellularLocation>
</comment>
<feature type="domain" description="Major facilitator superfamily (MFS) profile" evidence="7">
    <location>
        <begin position="87"/>
        <end position="592"/>
    </location>
</feature>
<feature type="transmembrane region" description="Helical" evidence="6">
    <location>
        <begin position="155"/>
        <end position="177"/>
    </location>
</feature>
<sequence length="697" mass="76482">MATIIYQKFFKKSPSHPEPCEHQRPIGNIEDGFTDSNSFDDSRDSNTIPLEQAKADKNRMQSIEMDGSKCPICKEEQRTMNHYRRRLMAGLFLPFLVQSLDSTIIASALPFIASDFHQLSQLNWIISAFNLTSATFIPFWGQFSDVFGRYAAIQFALLTMLLGSILCSAAPTTAFPMLLVGRAFQGIGCAGLLINTKIILADKVSLKENAKNNTIFTIVGGVGYGVGPVLGGYLTDVSWRWCFIINIPIGVLGLVLAHFVLRPVLLGPQEITRTDGVEDPSLSQTFTSRLMTIDFGGQILFLFGMGLLVLALTWAGSYYSWTSVNVLAPLIIAIVLIFAFLVWEHYMLPGKFLSARAPTRKAMIPIELIFSRNSGLLLYINLITGMAMYAVYYFVDLYFALVLNYGPGKAGVNLLYYMPGLAGGAYLAMFMCNKWPLQTFFPLLMGTIIEPLGITILAVAINTNHKSLIYGMLALTGVGTGVRFMPGTLHGVGYFPRKIASIVSLMSLSVSLGGTLATTIMLNIFNNELSKAGLSLNNAGSSSFGAISGLPESDQAYLREKALRGIVVAFFAITAFMWLGVVAALGLGNVRMGKDGKKDEIVAHGSYVGSLLWGRRGKEFEQIISTTAISQRLNLMNTVYMKFASEDEEAEPFEHEMPGKTQALERVIPLLDTESAKAGNNFTVLEVVLPHRFQEED</sequence>
<evidence type="ECO:0000313" key="8">
    <source>
        <dbReference type="EMBL" id="CZR58017.1"/>
    </source>
</evidence>
<dbReference type="Proteomes" id="UP000184330">
    <property type="component" value="Unassembled WGS sequence"/>
</dbReference>